<dbReference type="RefSeq" id="WP_192026811.1">
    <property type="nucleotide sequence ID" value="NZ_JACYTN010000024.1"/>
</dbReference>
<proteinExistence type="predicted"/>
<dbReference type="EMBL" id="JACYTN010000024">
    <property type="protein sequence ID" value="MBD8500522.1"/>
    <property type="molecule type" value="Genomic_DNA"/>
</dbReference>
<sequence length="52" mass="5957">MMEEEPVPGMERVLLARRQEGFVGSTRHRRVLRAKPSMYDPLGNEEGGVWNS</sequence>
<comment type="caution">
    <text evidence="1">The sequence shown here is derived from an EMBL/GenBank/DDBJ whole genome shotgun (WGS) entry which is preliminary data.</text>
</comment>
<evidence type="ECO:0000313" key="1">
    <source>
        <dbReference type="EMBL" id="MBD8500522.1"/>
    </source>
</evidence>
<accession>A0ABR9B2C6</accession>
<protein>
    <submittedName>
        <fullName evidence="1">Uncharacterized protein</fullName>
    </submittedName>
</protein>
<evidence type="ECO:0000313" key="2">
    <source>
        <dbReference type="Proteomes" id="UP000634529"/>
    </source>
</evidence>
<gene>
    <name evidence="1" type="ORF">IFO66_19740</name>
</gene>
<dbReference type="Proteomes" id="UP000634529">
    <property type="component" value="Unassembled WGS sequence"/>
</dbReference>
<keyword evidence="2" id="KW-1185">Reference proteome</keyword>
<name>A0ABR9B2C6_9BACL</name>
<reference evidence="1 2" key="1">
    <citation type="submission" date="2020-09" db="EMBL/GenBank/DDBJ databases">
        <title>Paenibacillus sp. CAU 1523 isolated from sand of Haeundae Beach.</title>
        <authorList>
            <person name="Kim W."/>
        </authorList>
    </citation>
    <scope>NUCLEOTIDE SEQUENCE [LARGE SCALE GENOMIC DNA]</scope>
    <source>
        <strain evidence="1 2">CAU 1523</strain>
    </source>
</reference>
<organism evidence="1 2">
    <name type="scientific">Paenibacillus arenosi</name>
    <dbReference type="NCBI Taxonomy" id="2774142"/>
    <lineage>
        <taxon>Bacteria</taxon>
        <taxon>Bacillati</taxon>
        <taxon>Bacillota</taxon>
        <taxon>Bacilli</taxon>
        <taxon>Bacillales</taxon>
        <taxon>Paenibacillaceae</taxon>
        <taxon>Paenibacillus</taxon>
    </lineage>
</organism>